<accession>A0A0D0PVV3</accession>
<dbReference type="Pfam" id="PF05257">
    <property type="entry name" value="CHAP"/>
    <property type="match status" value="1"/>
</dbReference>
<gene>
    <name evidence="3" type="ORF">TR51_27260</name>
</gene>
<dbReference type="AlphaFoldDB" id="A0A0D0PVV3"/>
<feature type="chain" id="PRO_5038792199" description="Peptidase C51 domain-containing protein" evidence="1">
    <location>
        <begin position="26"/>
        <end position="597"/>
    </location>
</feature>
<feature type="signal peptide" evidence="1">
    <location>
        <begin position="1"/>
        <end position="25"/>
    </location>
</feature>
<dbReference type="SUPFAM" id="SSF54001">
    <property type="entry name" value="Cysteine proteinases"/>
    <property type="match status" value="1"/>
</dbReference>
<dbReference type="STRING" id="2064.TR51_27260"/>
<dbReference type="OrthoDB" id="9815928at2"/>
<protein>
    <recommendedName>
        <fullName evidence="2">Peptidase C51 domain-containing protein</fullName>
    </recommendedName>
</protein>
<dbReference type="InterPro" id="IPR038765">
    <property type="entry name" value="Papain-like_cys_pep_sf"/>
</dbReference>
<keyword evidence="1" id="KW-0732">Signal</keyword>
<keyword evidence="4" id="KW-1185">Reference proteome</keyword>
<dbReference type="InterPro" id="IPR007921">
    <property type="entry name" value="CHAP_dom"/>
</dbReference>
<dbReference type="PATRIC" id="fig|2064.6.peg.5787"/>
<reference evidence="3 4" key="1">
    <citation type="submission" date="2015-02" db="EMBL/GenBank/DDBJ databases">
        <title>Draft genome sequence of Kitasatospora griseola MF730-N6, a bafilomycin, terpentecin and satosporin producer.</title>
        <authorList>
            <person name="Arens J.C."/>
            <person name="Haltli B."/>
            <person name="Kerr R.G."/>
        </authorList>
    </citation>
    <scope>NUCLEOTIDE SEQUENCE [LARGE SCALE GENOMIC DNA]</scope>
    <source>
        <strain evidence="3 4">MF730-N6</strain>
    </source>
</reference>
<evidence type="ECO:0000259" key="2">
    <source>
        <dbReference type="Pfam" id="PF05257"/>
    </source>
</evidence>
<proteinExistence type="predicted"/>
<evidence type="ECO:0000256" key="1">
    <source>
        <dbReference type="SAM" id="SignalP"/>
    </source>
</evidence>
<comment type="caution">
    <text evidence="3">The sequence shown here is derived from an EMBL/GenBank/DDBJ whole genome shotgun (WGS) entry which is preliminary data.</text>
</comment>
<dbReference type="RefSeq" id="WP_043914879.1">
    <property type="nucleotide sequence ID" value="NZ_JXZB01000004.1"/>
</dbReference>
<dbReference type="EMBL" id="JXZB01000004">
    <property type="protein sequence ID" value="KIQ62673.1"/>
    <property type="molecule type" value="Genomic_DNA"/>
</dbReference>
<dbReference type="Proteomes" id="UP000032066">
    <property type="component" value="Unassembled WGS sequence"/>
</dbReference>
<evidence type="ECO:0000313" key="4">
    <source>
        <dbReference type="Proteomes" id="UP000032066"/>
    </source>
</evidence>
<name>A0A0D0PVV3_KITGR</name>
<evidence type="ECO:0000313" key="3">
    <source>
        <dbReference type="EMBL" id="KIQ62673.1"/>
    </source>
</evidence>
<feature type="domain" description="Peptidase C51" evidence="2">
    <location>
        <begin position="75"/>
        <end position="154"/>
    </location>
</feature>
<sequence>MRIAHKFGKAGLAAMVAAGALTTLAAGTAHADAAGIAATANSQLGNGPCTLGGYGYVPPSGIGASCDGAGHKRESWCSDFAAWVWGRNDVAYVKELTSSAATFYDYGVRHGTLHRTPQVGDAIVWDYDASIDRAQHVNLVTAVNGTTVTVVGGNQSNSVTTYTINNAGIGSTSSTGQRISGFISPIFNGTTSNPSSLPAGTLVKSASGPTVKVIVGGAGLAVQGSDVDADHYDLSKIVTVGDAAFNALPAVPSNGTVVMDQSGTDNSRYVVVDGAALNIGGADWVSGGYSTKPQMGVPTSWLRDATQRTLGTGVVVLDQSGADNSRYVMVGGAALPITGAEWDNDNYAARHSVGVPAAWLKAAAAKPVPDGTVVMDQHGADNSRYVMVGGAAAAISGTEWDNDGYSDRPLMGVPGAWLGRAAAAKPADGVLLKGESGADPSVYVTANGSALPLTVPEYNDVWANRATTGAPERWLAWIVAKPLANGTVITNASGQEATRYVMAGGKAVALSGADFTALGYDQQPLRGVPGAWEATAAAKTAPSDGTMLLSPDNTTVWQVVNNGHKRPMAASEFGDGGYSFLDVVRVPTALTASLPNA</sequence>
<organism evidence="3 4">
    <name type="scientific">Kitasatospora griseola</name>
    <name type="common">Streptomyces griseolosporeus</name>
    <dbReference type="NCBI Taxonomy" id="2064"/>
    <lineage>
        <taxon>Bacteria</taxon>
        <taxon>Bacillati</taxon>
        <taxon>Actinomycetota</taxon>
        <taxon>Actinomycetes</taxon>
        <taxon>Kitasatosporales</taxon>
        <taxon>Streptomycetaceae</taxon>
        <taxon>Kitasatospora</taxon>
    </lineage>
</organism>